<protein>
    <submittedName>
        <fullName evidence="1">Uncharacterized protein</fullName>
    </submittedName>
</protein>
<name>A0A1V0S9Z5_9VIRU</name>
<reference evidence="1" key="1">
    <citation type="journal article" date="2017" name="Science">
        <title>Giant viruses with an expanded complement of translation system components.</title>
        <authorList>
            <person name="Schulz F."/>
            <person name="Yutin N."/>
            <person name="Ivanova N.N."/>
            <person name="Ortega D.R."/>
            <person name="Lee T.K."/>
            <person name="Vierheilig J."/>
            <person name="Daims H."/>
            <person name="Horn M."/>
            <person name="Wagner M."/>
            <person name="Jensen G.J."/>
            <person name="Kyrpides N.C."/>
            <person name="Koonin E.V."/>
            <person name="Woyke T."/>
        </authorList>
    </citation>
    <scope>NUCLEOTIDE SEQUENCE</scope>
    <source>
        <strain evidence="1">CTV1</strain>
    </source>
</reference>
<dbReference type="EMBL" id="KY684083">
    <property type="protein sequence ID" value="ARF08504.1"/>
    <property type="molecule type" value="Genomic_DNA"/>
</dbReference>
<evidence type="ECO:0000313" key="1">
    <source>
        <dbReference type="EMBL" id="ARF08504.1"/>
    </source>
</evidence>
<organism evidence="1">
    <name type="scientific">Catovirus CTV1</name>
    <dbReference type="NCBI Taxonomy" id="1977631"/>
    <lineage>
        <taxon>Viruses</taxon>
        <taxon>Varidnaviria</taxon>
        <taxon>Bamfordvirae</taxon>
        <taxon>Nucleocytoviricota</taxon>
        <taxon>Megaviricetes</taxon>
        <taxon>Imitervirales</taxon>
        <taxon>Mimiviridae</taxon>
        <taxon>Klosneuvirinae</taxon>
        <taxon>Catovirus</taxon>
    </lineage>
</organism>
<proteinExistence type="predicted"/>
<accession>A0A1V0S9Z5</accession>
<gene>
    <name evidence="1" type="ORF">Catovirus_1_554</name>
</gene>
<sequence>MSERFFDEINATLLHYEFESIYRLNIGEITRASIDPYVYDIISEKCMTGEFDKYVDLINDIINKLYRINYLMMIEVNADIIKYKLDQGKDFYFEPYGYMVDNEHKSKFICDFVNDVIIVNRLRKTFFSSHLERNVTVNYSVGYDGCKMISYSVSVGNSKENDTINQQSKYNKLELEEVIKQIDNCLDTDIQFFYDLLLRKSGEYQTKLSKLSKDTQYINICSKHIYMSTNEKLIELVNGYINAMINEKNIEFEKTFNKNIYSTKYDIKLLCEYCGYYAATHEKHPGYQIDVFFLISKI</sequence>